<feature type="transmembrane region" description="Helical" evidence="7">
    <location>
        <begin position="92"/>
        <end position="116"/>
    </location>
</feature>
<dbReference type="PANTHER" id="PTHR30086:SF14">
    <property type="entry name" value="HOMOSERINE_HOMOSERINE LACTONE EFFLUX PROTEIN"/>
    <property type="match status" value="1"/>
</dbReference>
<gene>
    <name evidence="8" type="ORF">NB640_10400</name>
</gene>
<keyword evidence="9" id="KW-1185">Reference proteome</keyword>
<evidence type="ECO:0000256" key="1">
    <source>
        <dbReference type="ARBA" id="ARBA00004651"/>
    </source>
</evidence>
<feature type="transmembrane region" description="Helical" evidence="7">
    <location>
        <begin position="137"/>
        <end position="153"/>
    </location>
</feature>
<name>A0A9E9LVS7_9BURK</name>
<protein>
    <submittedName>
        <fullName evidence="8">LysE family translocator</fullName>
    </submittedName>
</protein>
<proteinExistence type="inferred from homology"/>
<comment type="similarity">
    <text evidence="2">Belongs to the Rht family.</text>
</comment>
<evidence type="ECO:0000256" key="2">
    <source>
        <dbReference type="ARBA" id="ARBA00007928"/>
    </source>
</evidence>
<feature type="transmembrane region" description="Helical" evidence="7">
    <location>
        <begin position="58"/>
        <end position="80"/>
    </location>
</feature>
<dbReference type="AlphaFoldDB" id="A0A9E9LVS7"/>
<reference evidence="8" key="1">
    <citation type="journal article" date="2022" name="Front. Microbiol.">
        <title>New perspectives on an old grouping: The genomic and phenotypic variability of Oxalobacter formigenes and the implications for calcium oxalate stone prevention.</title>
        <authorList>
            <person name="Chmiel J.A."/>
            <person name="Carr C."/>
            <person name="Stuivenberg G.A."/>
            <person name="Venema R."/>
            <person name="Chanyi R.M."/>
            <person name="Al K.F."/>
            <person name="Giguere D."/>
            <person name="Say H."/>
            <person name="Akouris P.P."/>
            <person name="Dominguez Romero S.A."/>
            <person name="Kwong A."/>
            <person name="Tai V."/>
            <person name="Koval S.F."/>
            <person name="Razvi H."/>
            <person name="Bjazevic J."/>
            <person name="Burton J.P."/>
        </authorList>
    </citation>
    <scope>NUCLEOTIDE SEQUENCE</scope>
    <source>
        <strain evidence="8">WoOx3</strain>
    </source>
</reference>
<dbReference type="RefSeq" id="WP_269308635.1">
    <property type="nucleotide sequence ID" value="NZ_CP098242.1"/>
</dbReference>
<keyword evidence="3" id="KW-1003">Cell membrane</keyword>
<dbReference type="GO" id="GO:0005886">
    <property type="term" value="C:plasma membrane"/>
    <property type="evidence" value="ECO:0007669"/>
    <property type="project" value="UniProtKB-SubCell"/>
</dbReference>
<keyword evidence="4 7" id="KW-0812">Transmembrane</keyword>
<dbReference type="KEGG" id="ovb:NB640_10400"/>
<keyword evidence="5 7" id="KW-1133">Transmembrane helix</keyword>
<evidence type="ECO:0000256" key="3">
    <source>
        <dbReference type="ARBA" id="ARBA00022475"/>
    </source>
</evidence>
<evidence type="ECO:0000256" key="6">
    <source>
        <dbReference type="ARBA" id="ARBA00023136"/>
    </source>
</evidence>
<evidence type="ECO:0000256" key="7">
    <source>
        <dbReference type="SAM" id="Phobius"/>
    </source>
</evidence>
<dbReference type="GO" id="GO:0042970">
    <property type="term" value="F:homoserine transmembrane transporter activity"/>
    <property type="evidence" value="ECO:0007669"/>
    <property type="project" value="TreeGrafter"/>
</dbReference>
<dbReference type="Proteomes" id="UP001156215">
    <property type="component" value="Chromosome"/>
</dbReference>
<dbReference type="Pfam" id="PF01810">
    <property type="entry name" value="LysE"/>
    <property type="match status" value="1"/>
</dbReference>
<comment type="subcellular location">
    <subcellularLocation>
        <location evidence="1">Cell membrane</location>
        <topology evidence="1">Multi-pass membrane protein</topology>
    </subcellularLocation>
</comment>
<accession>A0A9E9LVS7</accession>
<organism evidence="8 9">
    <name type="scientific">Oxalobacter vibrioformis</name>
    <dbReference type="NCBI Taxonomy" id="933080"/>
    <lineage>
        <taxon>Bacteria</taxon>
        <taxon>Pseudomonadati</taxon>
        <taxon>Pseudomonadota</taxon>
        <taxon>Betaproteobacteria</taxon>
        <taxon>Burkholderiales</taxon>
        <taxon>Oxalobacteraceae</taxon>
        <taxon>Oxalobacter</taxon>
    </lineage>
</organism>
<dbReference type="EMBL" id="CP098242">
    <property type="protein sequence ID" value="WAW09632.1"/>
    <property type="molecule type" value="Genomic_DNA"/>
</dbReference>
<evidence type="ECO:0000256" key="5">
    <source>
        <dbReference type="ARBA" id="ARBA00022989"/>
    </source>
</evidence>
<evidence type="ECO:0000313" key="9">
    <source>
        <dbReference type="Proteomes" id="UP001156215"/>
    </source>
</evidence>
<evidence type="ECO:0000313" key="8">
    <source>
        <dbReference type="EMBL" id="WAW09632.1"/>
    </source>
</evidence>
<keyword evidence="6 7" id="KW-0472">Membrane</keyword>
<feature type="transmembrane region" description="Helical" evidence="7">
    <location>
        <begin position="20"/>
        <end position="37"/>
    </location>
</feature>
<dbReference type="PANTHER" id="PTHR30086">
    <property type="entry name" value="ARGININE EXPORTER PROTEIN ARGO"/>
    <property type="match status" value="1"/>
</dbReference>
<sequence>MAVLFGLTAILHASAVVFNIIKYAGIVYLLYMAWQFLREKGTLALETTAQKKTSGLKIIRDAILVNILNPKLSIFFLAFLPQFIDPKDTTPLVTMTILSVTFMLMTQVVFIVYGVFAGLMRENVINRPVIMKWMRRSFAAAFGLLAARLAWAQR</sequence>
<dbReference type="InterPro" id="IPR001123">
    <property type="entry name" value="LeuE-type"/>
</dbReference>
<evidence type="ECO:0000256" key="4">
    <source>
        <dbReference type="ARBA" id="ARBA00022692"/>
    </source>
</evidence>